<dbReference type="RefSeq" id="WP_379770678.1">
    <property type="nucleotide sequence ID" value="NZ_JBHSXI010000023.1"/>
</dbReference>
<dbReference type="EMBL" id="JBHSXI010000023">
    <property type="protein sequence ID" value="MFC6890578.1"/>
    <property type="molecule type" value="Genomic_DNA"/>
</dbReference>
<dbReference type="Proteomes" id="UP001596333">
    <property type="component" value="Unassembled WGS sequence"/>
</dbReference>
<feature type="transmembrane region" description="Helical" evidence="1">
    <location>
        <begin position="79"/>
        <end position="101"/>
    </location>
</feature>
<name>A0ABD5US35_9EURY</name>
<organism evidence="2 3">
    <name type="scientific">Halorubrum trueperi</name>
    <dbReference type="NCBI Taxonomy" id="2004704"/>
    <lineage>
        <taxon>Archaea</taxon>
        <taxon>Methanobacteriati</taxon>
        <taxon>Methanobacteriota</taxon>
        <taxon>Stenosarchaea group</taxon>
        <taxon>Halobacteria</taxon>
        <taxon>Halobacteriales</taxon>
        <taxon>Haloferacaceae</taxon>
        <taxon>Halorubrum</taxon>
    </lineage>
</organism>
<evidence type="ECO:0000256" key="1">
    <source>
        <dbReference type="SAM" id="Phobius"/>
    </source>
</evidence>
<feature type="transmembrane region" description="Helical" evidence="1">
    <location>
        <begin position="128"/>
        <end position="145"/>
    </location>
</feature>
<gene>
    <name evidence="2" type="ORF">ACFQEY_16430</name>
</gene>
<reference evidence="2 3" key="1">
    <citation type="journal article" date="2019" name="Int. J. Syst. Evol. Microbiol.">
        <title>The Global Catalogue of Microorganisms (GCM) 10K type strain sequencing project: providing services to taxonomists for standard genome sequencing and annotation.</title>
        <authorList>
            <consortium name="The Broad Institute Genomics Platform"/>
            <consortium name="The Broad Institute Genome Sequencing Center for Infectious Disease"/>
            <person name="Wu L."/>
            <person name="Ma J."/>
        </authorList>
    </citation>
    <scope>NUCLEOTIDE SEQUENCE [LARGE SCALE GENOMIC DNA]</scope>
    <source>
        <strain evidence="2 3">Y73</strain>
    </source>
</reference>
<feature type="transmembrane region" description="Helical" evidence="1">
    <location>
        <begin position="53"/>
        <end position="73"/>
    </location>
</feature>
<protein>
    <submittedName>
        <fullName evidence="2">Uncharacterized protein</fullName>
    </submittedName>
</protein>
<feature type="transmembrane region" description="Helical" evidence="1">
    <location>
        <begin position="12"/>
        <end position="32"/>
    </location>
</feature>
<comment type="caution">
    <text evidence="2">The sequence shown here is derived from an EMBL/GenBank/DDBJ whole genome shotgun (WGS) entry which is preliminary data.</text>
</comment>
<keyword evidence="1" id="KW-1133">Transmembrane helix</keyword>
<keyword evidence="1" id="KW-0472">Membrane</keyword>
<evidence type="ECO:0000313" key="3">
    <source>
        <dbReference type="Proteomes" id="UP001596333"/>
    </source>
</evidence>
<feature type="transmembrane region" description="Helical" evidence="1">
    <location>
        <begin position="157"/>
        <end position="179"/>
    </location>
</feature>
<accession>A0ABD5US35</accession>
<keyword evidence="3" id="KW-1185">Reference proteome</keyword>
<proteinExistence type="predicted"/>
<dbReference type="AlphaFoldDB" id="A0ABD5US35"/>
<keyword evidence="1" id="KW-0812">Transmembrane</keyword>
<feature type="transmembrane region" description="Helical" evidence="1">
    <location>
        <begin position="186"/>
        <end position="203"/>
    </location>
</feature>
<feature type="transmembrane region" description="Helical" evidence="1">
    <location>
        <begin position="209"/>
        <end position="227"/>
    </location>
</feature>
<sequence length="239" mass="26274">MIPLISVFVDYVPAVGLNLLILGAFVIVASAFQSTRTDLDTWRDNGVAPPSKNLLLILAVMGGAGAAFGIVHLERSYPLFLIGVCIIATKYIQGLAAIIIYRKVKFGLRNQTLDLPGTDFITKIKVKLVGLFLFLLVGSLIAGLIDIGYLEYSVSKFAIVLWTLFVLIYTVIGLSLRFVGTDTDQSYIFIAGVVLFLSGAEIYNMSTLFNDVLVLVLGMISYSYGYWKHAFSYMNTQDL</sequence>
<evidence type="ECO:0000313" key="2">
    <source>
        <dbReference type="EMBL" id="MFC6890578.1"/>
    </source>
</evidence>